<evidence type="ECO:0000313" key="9">
    <source>
        <dbReference type="Proteomes" id="UP000321518"/>
    </source>
</evidence>
<dbReference type="InterPro" id="IPR000415">
    <property type="entry name" value="Nitroreductase-like"/>
</dbReference>
<evidence type="ECO:0000256" key="4">
    <source>
        <dbReference type="ARBA" id="ARBA00022490"/>
    </source>
</evidence>
<dbReference type="InterPro" id="IPR029479">
    <property type="entry name" value="Nitroreductase"/>
</dbReference>
<evidence type="ECO:0000259" key="7">
    <source>
        <dbReference type="Pfam" id="PF00881"/>
    </source>
</evidence>
<feature type="domain" description="Nitroreductase" evidence="7">
    <location>
        <begin position="21"/>
        <end position="188"/>
    </location>
</feature>
<gene>
    <name evidence="8" type="ORF">Rt10032_c18g6110</name>
</gene>
<dbReference type="Pfam" id="PF00881">
    <property type="entry name" value="Nitroreductase"/>
    <property type="match status" value="1"/>
</dbReference>
<dbReference type="Gene3D" id="3.40.109.10">
    <property type="entry name" value="NADH Oxidase"/>
    <property type="match status" value="1"/>
</dbReference>
<dbReference type="Proteomes" id="UP000321518">
    <property type="component" value="Unassembled WGS sequence"/>
</dbReference>
<dbReference type="SUPFAM" id="SSF55469">
    <property type="entry name" value="FMN-dependent nitroreductase-like"/>
    <property type="match status" value="1"/>
</dbReference>
<accession>A0A511KNZ1</accession>
<dbReference type="FunFam" id="3.40.109.10:FF:000001">
    <property type="entry name" value="Nitroreductase family"/>
    <property type="match status" value="1"/>
</dbReference>
<evidence type="ECO:0000256" key="2">
    <source>
        <dbReference type="ARBA" id="ARBA00004496"/>
    </source>
</evidence>
<organism evidence="8 9">
    <name type="scientific">Rhodotorula toruloides</name>
    <name type="common">Yeast</name>
    <name type="synonym">Rhodosporidium toruloides</name>
    <dbReference type="NCBI Taxonomy" id="5286"/>
    <lineage>
        <taxon>Eukaryota</taxon>
        <taxon>Fungi</taxon>
        <taxon>Dikarya</taxon>
        <taxon>Basidiomycota</taxon>
        <taxon>Pucciniomycotina</taxon>
        <taxon>Microbotryomycetes</taxon>
        <taxon>Sporidiobolales</taxon>
        <taxon>Sporidiobolaceae</taxon>
        <taxon>Rhodotorula</taxon>
    </lineage>
</organism>
<dbReference type="GO" id="GO:0005737">
    <property type="term" value="C:cytoplasm"/>
    <property type="evidence" value="ECO:0007669"/>
    <property type="project" value="UniProtKB-SubCell"/>
</dbReference>
<evidence type="ECO:0000256" key="5">
    <source>
        <dbReference type="ARBA" id="ARBA00023002"/>
    </source>
</evidence>
<protein>
    <submittedName>
        <fullName evidence="8">Nitroreductase</fullName>
    </submittedName>
</protein>
<keyword evidence="4" id="KW-0963">Cytoplasm</keyword>
<comment type="caution">
    <text evidence="8">The sequence shown here is derived from an EMBL/GenBank/DDBJ whole genome shotgun (WGS) entry which is preliminary data.</text>
</comment>
<dbReference type="PANTHER" id="PTHR43035">
    <property type="entry name" value="FATTY ACID REPRESSION MUTANT PROTEIN 2-RELATED"/>
    <property type="match status" value="1"/>
</dbReference>
<dbReference type="OrthoDB" id="2138173at2759"/>
<comment type="similarity">
    <text evidence="3">Belongs to the nitroreductase family.</text>
</comment>
<evidence type="ECO:0000313" key="8">
    <source>
        <dbReference type="EMBL" id="GEM12093.1"/>
    </source>
</evidence>
<dbReference type="EMBL" id="BJWK01000018">
    <property type="protein sequence ID" value="GEM12093.1"/>
    <property type="molecule type" value="Genomic_DNA"/>
</dbReference>
<evidence type="ECO:0000256" key="1">
    <source>
        <dbReference type="ARBA" id="ARBA00004123"/>
    </source>
</evidence>
<dbReference type="GO" id="GO:0034599">
    <property type="term" value="P:cellular response to oxidative stress"/>
    <property type="evidence" value="ECO:0007669"/>
    <property type="project" value="InterPro"/>
</dbReference>
<sequence length="210" mass="22989">MTVTPLKPALPSSEAFLAAVQTRRSLYSLAKSSPIADEKILDIVQSAIKHAPSPFNAQSSRAVVLFGAKHEAFWDVAAERFKAVVPSQMFDRIVPKLVTMKDAYGTVLLFDDSASLDAVAAKMPFAAPQLPVWSENVHGIVSSIIWTALEAEGLGASFQHCADFVQKDVEEMFHVPATWKLRANLVFGTPTVPPMEKTFESLEDRVKVFA</sequence>
<evidence type="ECO:0000256" key="3">
    <source>
        <dbReference type="ARBA" id="ARBA00007118"/>
    </source>
</evidence>
<keyword evidence="6" id="KW-0539">Nucleus</keyword>
<reference evidence="8 9" key="1">
    <citation type="submission" date="2019-07" db="EMBL/GenBank/DDBJ databases">
        <title>Rhodotorula toruloides NBRC10032 genome sequencing.</title>
        <authorList>
            <person name="Shida Y."/>
            <person name="Takaku H."/>
            <person name="Ogasawara W."/>
            <person name="Mori K."/>
        </authorList>
    </citation>
    <scope>NUCLEOTIDE SEQUENCE [LARGE SCALE GENOMIC DNA]</scope>
    <source>
        <strain evidence="8 9">NBRC10032</strain>
    </source>
</reference>
<dbReference type="InterPro" id="IPR033877">
    <property type="entry name" value="Frm2/Hbn1"/>
</dbReference>
<evidence type="ECO:0000256" key="6">
    <source>
        <dbReference type="ARBA" id="ARBA00023242"/>
    </source>
</evidence>
<keyword evidence="5" id="KW-0560">Oxidoreductase</keyword>
<proteinExistence type="inferred from homology"/>
<name>A0A511KNZ1_RHOTO</name>
<dbReference type="GO" id="GO:0005634">
    <property type="term" value="C:nucleus"/>
    <property type="evidence" value="ECO:0007669"/>
    <property type="project" value="UniProtKB-SubCell"/>
</dbReference>
<dbReference type="PANTHER" id="PTHR43035:SF1">
    <property type="entry name" value="FATTY ACID REPRESSION MUTANT PROTEIN 2-RELATED"/>
    <property type="match status" value="1"/>
</dbReference>
<dbReference type="AlphaFoldDB" id="A0A511KNZ1"/>
<comment type="subcellular location">
    <subcellularLocation>
        <location evidence="2">Cytoplasm</location>
    </subcellularLocation>
    <subcellularLocation>
        <location evidence="1">Nucleus</location>
    </subcellularLocation>
</comment>
<dbReference type="GO" id="GO:0016491">
    <property type="term" value="F:oxidoreductase activity"/>
    <property type="evidence" value="ECO:0007669"/>
    <property type="project" value="UniProtKB-KW"/>
</dbReference>